<evidence type="ECO:0000259" key="1">
    <source>
        <dbReference type="PROSITE" id="PS50995"/>
    </source>
</evidence>
<keyword evidence="2" id="KW-0238">DNA-binding</keyword>
<dbReference type="RefSeq" id="WP_176111646.1">
    <property type="nucleotide sequence ID" value="NZ_JAALDK010000002.1"/>
</dbReference>
<feature type="domain" description="HTH marR-type" evidence="1">
    <location>
        <begin position="4"/>
        <end position="136"/>
    </location>
</feature>
<dbReference type="SUPFAM" id="SSF46785">
    <property type="entry name" value="Winged helix' DNA-binding domain"/>
    <property type="match status" value="1"/>
</dbReference>
<dbReference type="PANTHER" id="PTHR33164:SF43">
    <property type="entry name" value="HTH-TYPE TRANSCRIPTIONAL REPRESSOR YETL"/>
    <property type="match status" value="1"/>
</dbReference>
<dbReference type="InterPro" id="IPR000835">
    <property type="entry name" value="HTH_MarR-typ"/>
</dbReference>
<dbReference type="Gene3D" id="1.10.10.10">
    <property type="entry name" value="Winged helix-like DNA-binding domain superfamily/Winged helix DNA-binding domain"/>
    <property type="match status" value="1"/>
</dbReference>
<protein>
    <submittedName>
        <fullName evidence="2 3">MarR family transcriptional regulator</fullName>
    </submittedName>
</protein>
<reference evidence="4 7" key="1">
    <citation type="submission" date="2019-08" db="EMBL/GenBank/DDBJ databases">
        <title>Paraburkholderia simonii sp. nov. and P. youngii sp. nov. Brazilian and Mexican Mimosa-associated rhizobia.</title>
        <authorList>
            <person name="Mavima L."/>
            <person name="Beukes C.W."/>
            <person name="Palmer M."/>
            <person name="De Meyer S.E."/>
            <person name="James E.K."/>
            <person name="Maluk M."/>
            <person name="Avontuur J.R."/>
            <person name="Chan W.Y."/>
            <person name="Venter S.N."/>
            <person name="Steenkamp E.T."/>
        </authorList>
    </citation>
    <scope>NUCLEOTIDE SEQUENCE [LARGE SCALE GENOMIC DNA]</scope>
    <source>
        <strain evidence="4 7">JPY454</strain>
    </source>
</reference>
<evidence type="ECO:0000313" key="7">
    <source>
        <dbReference type="Proteomes" id="UP000821598"/>
    </source>
</evidence>
<evidence type="ECO:0000313" key="6">
    <source>
        <dbReference type="Proteomes" id="UP000594380"/>
    </source>
</evidence>
<evidence type="ECO:0000313" key="4">
    <source>
        <dbReference type="EMBL" id="NVI02338.1"/>
    </source>
</evidence>
<dbReference type="PROSITE" id="PS50995">
    <property type="entry name" value="HTH_MARR_2"/>
    <property type="match status" value="1"/>
</dbReference>
<dbReference type="Proteomes" id="UP000594380">
    <property type="component" value="Unassembled WGS sequence"/>
</dbReference>
<name>A0A7Y6K8M8_9BURK</name>
<dbReference type="AlphaFoldDB" id="A0A7Y6K8M8"/>
<dbReference type="EMBL" id="JAALDK010000002">
    <property type="protein sequence ID" value="NUY05188.1"/>
    <property type="molecule type" value="Genomic_DNA"/>
</dbReference>
<dbReference type="GO" id="GO:0003700">
    <property type="term" value="F:DNA-binding transcription factor activity"/>
    <property type="evidence" value="ECO:0007669"/>
    <property type="project" value="InterPro"/>
</dbReference>
<gene>
    <name evidence="4" type="ORF">FSB64_00635</name>
    <name evidence="3" type="ORF">G5S42_37070</name>
    <name evidence="2" type="ORF">HDG41_004165</name>
</gene>
<dbReference type="EMBL" id="JACHDE010000007">
    <property type="protein sequence ID" value="MBB5402079.1"/>
    <property type="molecule type" value="Genomic_DNA"/>
</dbReference>
<dbReference type="InterPro" id="IPR036388">
    <property type="entry name" value="WH-like_DNA-bd_sf"/>
</dbReference>
<proteinExistence type="predicted"/>
<sequence length="147" mass="16482">MSTSIRIFFLIQQLNRLVVSRIDETLNAENITARQFLLLDLLSNHEPCSSAELARRAHMTAQAMGESVKALEQRGLLEKMASENDARALRIQRTPLGWETFMRCSEAVNKAEEEFFSCLASSEVARLRGSLALVREIAIDALKSAEN</sequence>
<evidence type="ECO:0000313" key="2">
    <source>
        <dbReference type="EMBL" id="MBB5402079.1"/>
    </source>
</evidence>
<organism evidence="3 6">
    <name type="scientific">Paraburkholderia youngii</name>
    <dbReference type="NCBI Taxonomy" id="2782701"/>
    <lineage>
        <taxon>Bacteria</taxon>
        <taxon>Pseudomonadati</taxon>
        <taxon>Pseudomonadota</taxon>
        <taxon>Betaproteobacteria</taxon>
        <taxon>Burkholderiales</taxon>
        <taxon>Burkholderiaceae</taxon>
        <taxon>Paraburkholderia</taxon>
    </lineage>
</organism>
<dbReference type="PANTHER" id="PTHR33164">
    <property type="entry name" value="TRANSCRIPTIONAL REGULATOR, MARR FAMILY"/>
    <property type="match status" value="1"/>
</dbReference>
<dbReference type="Proteomes" id="UP000592820">
    <property type="component" value="Unassembled WGS sequence"/>
</dbReference>
<dbReference type="InterPro" id="IPR036390">
    <property type="entry name" value="WH_DNA-bd_sf"/>
</dbReference>
<evidence type="ECO:0000313" key="3">
    <source>
        <dbReference type="EMBL" id="NUY05188.1"/>
    </source>
</evidence>
<dbReference type="Proteomes" id="UP000821598">
    <property type="component" value="Unassembled WGS sequence"/>
</dbReference>
<dbReference type="GO" id="GO:0006950">
    <property type="term" value="P:response to stress"/>
    <property type="evidence" value="ECO:0007669"/>
    <property type="project" value="TreeGrafter"/>
</dbReference>
<dbReference type="SMART" id="SM00347">
    <property type="entry name" value="HTH_MARR"/>
    <property type="match status" value="1"/>
</dbReference>
<accession>A0A7Y6K8M8</accession>
<evidence type="ECO:0000313" key="5">
    <source>
        <dbReference type="Proteomes" id="UP000592820"/>
    </source>
</evidence>
<dbReference type="GeneID" id="301105967"/>
<reference evidence="3 6" key="2">
    <citation type="submission" date="2020-02" db="EMBL/GenBank/DDBJ databases">
        <title>Paraburkholderia simonii sp. nov. and Paraburkholderia youngii sp. nov. Brazilian and Mexican Mimosa-associated rhizobia.</title>
        <authorList>
            <person name="Mavima L."/>
            <person name="Beukes C.W."/>
            <person name="Chan W.Y."/>
            <person name="Palmer M."/>
            <person name="De Meyer S.E."/>
            <person name="James E.K."/>
            <person name="Venter S.N."/>
            <person name="Steenkamp E.T."/>
        </authorList>
    </citation>
    <scope>NUCLEOTIDE SEQUENCE [LARGE SCALE GENOMIC DNA]</scope>
    <source>
        <strain evidence="3 6">JPY169</strain>
    </source>
</reference>
<dbReference type="InterPro" id="IPR039422">
    <property type="entry name" value="MarR/SlyA-like"/>
</dbReference>
<comment type="caution">
    <text evidence="3">The sequence shown here is derived from an EMBL/GenBank/DDBJ whole genome shotgun (WGS) entry which is preliminary data.</text>
</comment>
<keyword evidence="7" id="KW-1185">Reference proteome</keyword>
<dbReference type="EMBL" id="VOMC01000001">
    <property type="protein sequence ID" value="NVI02338.1"/>
    <property type="molecule type" value="Genomic_DNA"/>
</dbReference>
<dbReference type="GO" id="GO:0003677">
    <property type="term" value="F:DNA binding"/>
    <property type="evidence" value="ECO:0007669"/>
    <property type="project" value="UniProtKB-KW"/>
</dbReference>
<dbReference type="Pfam" id="PF01047">
    <property type="entry name" value="MarR"/>
    <property type="match status" value="1"/>
</dbReference>
<reference evidence="2 5" key="3">
    <citation type="submission" date="2020-08" db="EMBL/GenBank/DDBJ databases">
        <title>Genomic Encyclopedia of Type Strains, Phase IV (KMG-V): Genome sequencing to study the core and pangenomes of soil and plant-associated prokaryotes.</title>
        <authorList>
            <person name="Whitman W."/>
        </authorList>
    </citation>
    <scope>NUCLEOTIDE SEQUENCE [LARGE SCALE GENOMIC DNA]</scope>
    <source>
        <strain evidence="2 5">JPY162</strain>
    </source>
</reference>